<dbReference type="Gene3D" id="3.40.50.2000">
    <property type="entry name" value="Glycogen Phosphorylase B"/>
    <property type="match status" value="1"/>
</dbReference>
<accession>A0A917NRI8</accession>
<reference evidence="3" key="1">
    <citation type="journal article" date="2014" name="Int. J. Syst. Evol. Microbiol.">
        <title>Complete genome sequence of Corynebacterium casei LMG S-19264T (=DSM 44701T), isolated from a smear-ripened cheese.</title>
        <authorList>
            <consortium name="US DOE Joint Genome Institute (JGI-PGF)"/>
            <person name="Walter F."/>
            <person name="Albersmeier A."/>
            <person name="Kalinowski J."/>
            <person name="Ruckert C."/>
        </authorList>
    </citation>
    <scope>NUCLEOTIDE SEQUENCE</scope>
    <source>
        <strain evidence="3">CGMCC 1.3617</strain>
    </source>
</reference>
<keyword evidence="4" id="KW-1185">Reference proteome</keyword>
<dbReference type="SMART" id="SM00028">
    <property type="entry name" value="TPR"/>
    <property type="match status" value="2"/>
</dbReference>
<dbReference type="Pfam" id="PF00534">
    <property type="entry name" value="Glycos_transf_1"/>
    <property type="match status" value="1"/>
</dbReference>
<keyword evidence="1" id="KW-0802">TPR repeat</keyword>
<gene>
    <name evidence="3" type="ORF">GCM10011320_30540</name>
</gene>
<name>A0A917NRI8_9PROT</name>
<dbReference type="InterPro" id="IPR019734">
    <property type="entry name" value="TPR_rpt"/>
</dbReference>
<evidence type="ECO:0000313" key="4">
    <source>
        <dbReference type="Proteomes" id="UP000661507"/>
    </source>
</evidence>
<dbReference type="AlphaFoldDB" id="A0A917NRI8"/>
<evidence type="ECO:0000256" key="1">
    <source>
        <dbReference type="PROSITE-ProRule" id="PRU00339"/>
    </source>
</evidence>
<evidence type="ECO:0000313" key="3">
    <source>
        <dbReference type="EMBL" id="GGJ21190.1"/>
    </source>
</evidence>
<dbReference type="CDD" id="cd03809">
    <property type="entry name" value="GT4_MtfB-like"/>
    <property type="match status" value="1"/>
</dbReference>
<organism evidence="3 4">
    <name type="scientific">Neoroseomonas lacus</name>
    <dbReference type="NCBI Taxonomy" id="287609"/>
    <lineage>
        <taxon>Bacteria</taxon>
        <taxon>Pseudomonadati</taxon>
        <taxon>Pseudomonadota</taxon>
        <taxon>Alphaproteobacteria</taxon>
        <taxon>Acetobacterales</taxon>
        <taxon>Acetobacteraceae</taxon>
        <taxon>Neoroseomonas</taxon>
    </lineage>
</organism>
<dbReference type="PANTHER" id="PTHR46401">
    <property type="entry name" value="GLYCOSYLTRANSFERASE WBBK-RELATED"/>
    <property type="match status" value="1"/>
</dbReference>
<dbReference type="Proteomes" id="UP000661507">
    <property type="component" value="Unassembled WGS sequence"/>
</dbReference>
<evidence type="ECO:0000259" key="2">
    <source>
        <dbReference type="Pfam" id="PF00534"/>
    </source>
</evidence>
<dbReference type="SUPFAM" id="SSF53756">
    <property type="entry name" value="UDP-Glycosyltransferase/glycogen phosphorylase"/>
    <property type="match status" value="1"/>
</dbReference>
<protein>
    <recommendedName>
        <fullName evidence="2">Glycosyl transferase family 1 domain-containing protein</fullName>
    </recommendedName>
</protein>
<reference evidence="3" key="2">
    <citation type="submission" date="2020-09" db="EMBL/GenBank/DDBJ databases">
        <authorList>
            <person name="Sun Q."/>
            <person name="Zhou Y."/>
        </authorList>
    </citation>
    <scope>NUCLEOTIDE SEQUENCE</scope>
    <source>
        <strain evidence="3">CGMCC 1.3617</strain>
    </source>
</reference>
<dbReference type="Gene3D" id="1.25.40.10">
    <property type="entry name" value="Tetratricopeptide repeat domain"/>
    <property type="match status" value="1"/>
</dbReference>
<dbReference type="SUPFAM" id="SSF48452">
    <property type="entry name" value="TPR-like"/>
    <property type="match status" value="1"/>
</dbReference>
<dbReference type="InterPro" id="IPR001296">
    <property type="entry name" value="Glyco_trans_1"/>
</dbReference>
<feature type="domain" description="Glycosyl transferase family 1" evidence="2">
    <location>
        <begin position="368"/>
        <end position="524"/>
    </location>
</feature>
<feature type="repeat" description="TPR" evidence="1">
    <location>
        <begin position="81"/>
        <end position="114"/>
    </location>
</feature>
<dbReference type="EMBL" id="BMKW01000007">
    <property type="protein sequence ID" value="GGJ21190.1"/>
    <property type="molecule type" value="Genomic_DNA"/>
</dbReference>
<dbReference type="InterPro" id="IPR011990">
    <property type="entry name" value="TPR-like_helical_dom_sf"/>
</dbReference>
<dbReference type="PANTHER" id="PTHR46401:SF8">
    <property type="entry name" value="BLL6006 PROTEIN"/>
    <property type="match status" value="1"/>
</dbReference>
<dbReference type="PROSITE" id="PS50005">
    <property type="entry name" value="TPR"/>
    <property type="match status" value="2"/>
</dbReference>
<proteinExistence type="predicted"/>
<dbReference type="RefSeq" id="WP_188968061.1">
    <property type="nucleotide sequence ID" value="NZ_BMKW01000007.1"/>
</dbReference>
<sequence length="738" mass="80688">MDQPGHGNGSVTSGEALHQADSLRDQGMWDAAALAYRGFLEQRPEDWRVRVQMGHCLKEAGDIAAALAAYREAADAAPNSADAHLHIGHALKMMGEGEGAWRAYARALELEPDNVEASRGAKSLAFLASSVLRHARAPGQALQLVFDSSDLVAYVAHNRTPTGIQRVQLNVTARALLDPIEGVATAAVAFDEASGFWREISRDLFLRLWRLSRTGGEVDAPAWVEVVEELRETLRDGSDFVFAAGSTLVNLGTSWWIKDYFLRVRHVMRRYGVRYVPLIYDCIPLVAPEHCQPLLSEEFAQWFSSMAAQAESALAISEWSAADAQRIAGEILPERALSVAVVRLDADLRQELGVSASEGWPSRPDLPEPQEKFVLCVGTIESRKNHLMLFHAWLALIRRHGAARVPRLVCIGKAGWLADAAMTLWRNSPVLQERVSIAHGVPDVALAGLYGQAMFTVTNSFYEGWGLPVTESLSFGRIPLVARNTSLTEAGGEAAVYFEPENLPDLVAKLEQLIFDEAERTRLEAVIRDTVSLRSWGAIADQVMRVIAGRHGDAEAVAAPPVRLELSTIYPLRLTGGGDAERSKAMADIIRDGLAWHPLESWGCWTRHGLAKLRLPIDPAMAGGPMRLYLSCLAPAGGSWVRVRAFGANAVPEPYRRIVLEAEGGGRFACVLDFDSAGDEVIVEIDGCEGTAIDVRDGSAGRLVGLGVSALMLCRPDDLRARIDFLERHAYRALRPDR</sequence>
<feature type="repeat" description="TPR" evidence="1">
    <location>
        <begin position="47"/>
        <end position="80"/>
    </location>
</feature>
<dbReference type="GO" id="GO:0016757">
    <property type="term" value="F:glycosyltransferase activity"/>
    <property type="evidence" value="ECO:0007669"/>
    <property type="project" value="InterPro"/>
</dbReference>
<comment type="caution">
    <text evidence="3">The sequence shown here is derived from an EMBL/GenBank/DDBJ whole genome shotgun (WGS) entry which is preliminary data.</text>
</comment>